<dbReference type="Gene3D" id="3.40.50.850">
    <property type="entry name" value="Isochorismatase-like"/>
    <property type="match status" value="1"/>
</dbReference>
<evidence type="ECO:0000313" key="3">
    <source>
        <dbReference type="EMBL" id="WOX05902.1"/>
    </source>
</evidence>
<dbReference type="EMBL" id="CP137555">
    <property type="protein sequence ID" value="WOX05902.1"/>
    <property type="molecule type" value="Genomic_DNA"/>
</dbReference>
<organism evidence="3 4">
    <name type="scientific">Microbulbifer pacificus</name>
    <dbReference type="NCBI Taxonomy" id="407164"/>
    <lineage>
        <taxon>Bacteria</taxon>
        <taxon>Pseudomonadati</taxon>
        <taxon>Pseudomonadota</taxon>
        <taxon>Gammaproteobacteria</taxon>
        <taxon>Cellvibrionales</taxon>
        <taxon>Microbulbiferaceae</taxon>
        <taxon>Microbulbifer</taxon>
    </lineage>
</organism>
<dbReference type="PANTHER" id="PTHR43540">
    <property type="entry name" value="PEROXYUREIDOACRYLATE/UREIDOACRYLATE AMIDOHYDROLASE-RELATED"/>
    <property type="match status" value="1"/>
</dbReference>
<accession>A0AAU0MYX1</accession>
<dbReference type="Proteomes" id="UP001302477">
    <property type="component" value="Chromosome"/>
</dbReference>
<sequence length="202" mass="22477">MDLERKSLGLGKRPALLLVDMVVGFTSSRCPLGTDCPDVVEANRVLLERFRALGLPVVFTTVVYHHDGEARVFRDRIKHLNLLTPDSEWVQIDPRLAPRENEPVISKQWASSFHRTSLDSWLREQGADSLVVTGLTTSGCVRATVVDGLQYDYPVVVPREAVGDRNPEAHTANLFDMHAKYADVMALSEVLAQLPETRAETA</sequence>
<dbReference type="AlphaFoldDB" id="A0AAU0MYX1"/>
<dbReference type="PANTHER" id="PTHR43540:SF1">
    <property type="entry name" value="ISOCHORISMATASE HYDROLASE"/>
    <property type="match status" value="1"/>
</dbReference>
<protein>
    <submittedName>
        <fullName evidence="3">Isochorismatase family protein</fullName>
    </submittedName>
</protein>
<proteinExistence type="predicted"/>
<dbReference type="InterPro" id="IPR000868">
    <property type="entry name" value="Isochorismatase-like_dom"/>
</dbReference>
<dbReference type="Pfam" id="PF00857">
    <property type="entry name" value="Isochorismatase"/>
    <property type="match status" value="1"/>
</dbReference>
<keyword evidence="1" id="KW-0378">Hydrolase</keyword>
<feature type="domain" description="Isochorismatase-like" evidence="2">
    <location>
        <begin position="15"/>
        <end position="186"/>
    </location>
</feature>
<dbReference type="RefSeq" id="WP_318954365.1">
    <property type="nucleotide sequence ID" value="NZ_CP137555.1"/>
</dbReference>
<keyword evidence="4" id="KW-1185">Reference proteome</keyword>
<evidence type="ECO:0000259" key="2">
    <source>
        <dbReference type="Pfam" id="PF00857"/>
    </source>
</evidence>
<dbReference type="InterPro" id="IPR050272">
    <property type="entry name" value="Isochorismatase-like_hydrls"/>
</dbReference>
<dbReference type="KEGG" id="mpaf:R5R33_01755"/>
<dbReference type="SUPFAM" id="SSF52499">
    <property type="entry name" value="Isochorismatase-like hydrolases"/>
    <property type="match status" value="1"/>
</dbReference>
<reference evidence="3 4" key="1">
    <citation type="submission" date="2023-10" db="EMBL/GenBank/DDBJ databases">
        <title>Description of Microbulbifer bruguierae sp. nov., isolated from the sediments of mangrove plant Bruguiera sexangula and comparative genomic analyses of the genus Microbulbifer.</title>
        <authorList>
            <person name="Long M."/>
        </authorList>
    </citation>
    <scope>NUCLEOTIDE SEQUENCE [LARGE SCALE GENOMIC DNA]</scope>
    <source>
        <strain evidence="3 4">SPO729</strain>
    </source>
</reference>
<dbReference type="GO" id="GO:0016787">
    <property type="term" value="F:hydrolase activity"/>
    <property type="evidence" value="ECO:0007669"/>
    <property type="project" value="UniProtKB-KW"/>
</dbReference>
<evidence type="ECO:0000313" key="4">
    <source>
        <dbReference type="Proteomes" id="UP001302477"/>
    </source>
</evidence>
<gene>
    <name evidence="3" type="ORF">R5R33_01755</name>
</gene>
<name>A0AAU0MYX1_9GAMM</name>
<evidence type="ECO:0000256" key="1">
    <source>
        <dbReference type="ARBA" id="ARBA00022801"/>
    </source>
</evidence>
<dbReference type="InterPro" id="IPR036380">
    <property type="entry name" value="Isochorismatase-like_sf"/>
</dbReference>